<evidence type="ECO:0000313" key="2">
    <source>
        <dbReference type="Proteomes" id="UP000821845"/>
    </source>
</evidence>
<dbReference type="Proteomes" id="UP000821845">
    <property type="component" value="Chromosome 1"/>
</dbReference>
<evidence type="ECO:0000313" key="1">
    <source>
        <dbReference type="EMBL" id="KAH6946096.1"/>
    </source>
</evidence>
<name>A0ACB7TG04_HYAAI</name>
<proteinExistence type="predicted"/>
<comment type="caution">
    <text evidence="1">The sequence shown here is derived from an EMBL/GenBank/DDBJ whole genome shotgun (WGS) entry which is preliminary data.</text>
</comment>
<dbReference type="EMBL" id="CM023481">
    <property type="protein sequence ID" value="KAH6946096.1"/>
    <property type="molecule type" value="Genomic_DNA"/>
</dbReference>
<keyword evidence="2" id="KW-1185">Reference proteome</keyword>
<organism evidence="1 2">
    <name type="scientific">Hyalomma asiaticum</name>
    <name type="common">Tick</name>
    <dbReference type="NCBI Taxonomy" id="266040"/>
    <lineage>
        <taxon>Eukaryota</taxon>
        <taxon>Metazoa</taxon>
        <taxon>Ecdysozoa</taxon>
        <taxon>Arthropoda</taxon>
        <taxon>Chelicerata</taxon>
        <taxon>Arachnida</taxon>
        <taxon>Acari</taxon>
        <taxon>Parasitiformes</taxon>
        <taxon>Ixodida</taxon>
        <taxon>Ixodoidea</taxon>
        <taxon>Ixodidae</taxon>
        <taxon>Hyalomminae</taxon>
        <taxon>Hyalomma</taxon>
    </lineage>
</organism>
<protein>
    <submittedName>
        <fullName evidence="1">Uncharacterized protein</fullName>
    </submittedName>
</protein>
<reference evidence="1" key="1">
    <citation type="submission" date="2020-05" db="EMBL/GenBank/DDBJ databases">
        <title>Large-scale comparative analyses of tick genomes elucidate their genetic diversity and vector capacities.</title>
        <authorList>
            <person name="Jia N."/>
            <person name="Wang J."/>
            <person name="Shi W."/>
            <person name="Du L."/>
            <person name="Sun Y."/>
            <person name="Zhan W."/>
            <person name="Jiang J."/>
            <person name="Wang Q."/>
            <person name="Zhang B."/>
            <person name="Ji P."/>
            <person name="Sakyi L.B."/>
            <person name="Cui X."/>
            <person name="Yuan T."/>
            <person name="Jiang B."/>
            <person name="Yang W."/>
            <person name="Lam T.T.-Y."/>
            <person name="Chang Q."/>
            <person name="Ding S."/>
            <person name="Wang X."/>
            <person name="Zhu J."/>
            <person name="Ruan X."/>
            <person name="Zhao L."/>
            <person name="Wei J."/>
            <person name="Que T."/>
            <person name="Du C."/>
            <person name="Cheng J."/>
            <person name="Dai P."/>
            <person name="Han X."/>
            <person name="Huang E."/>
            <person name="Gao Y."/>
            <person name="Liu J."/>
            <person name="Shao H."/>
            <person name="Ye R."/>
            <person name="Li L."/>
            <person name="Wei W."/>
            <person name="Wang X."/>
            <person name="Wang C."/>
            <person name="Yang T."/>
            <person name="Huo Q."/>
            <person name="Li W."/>
            <person name="Guo W."/>
            <person name="Chen H."/>
            <person name="Zhou L."/>
            <person name="Ni X."/>
            <person name="Tian J."/>
            <person name="Zhou Y."/>
            <person name="Sheng Y."/>
            <person name="Liu T."/>
            <person name="Pan Y."/>
            <person name="Xia L."/>
            <person name="Li J."/>
            <person name="Zhao F."/>
            <person name="Cao W."/>
        </authorList>
    </citation>
    <scope>NUCLEOTIDE SEQUENCE</scope>
    <source>
        <strain evidence="1">Hyas-2018</strain>
    </source>
</reference>
<sequence>MQRPALIVLGSGTWAIKQSNGSQAMLAEYAANVSRLVPLLDRLANGSRVLWMLQDPVQVDRLSTSRRAISNELIDAYNQAAVHALRHSSVEVWSSIRLISEGYPGDSPDGLHTGPLAVNYLTSSARSAEHTPDAAVREEAFRRTCVHSVAMDRSFKKKRKTELAYGKRKRRTPNPRRSRVRTPSPQSVAESDATLDSQSSRDAVNNAGEVRRQCVSSSEDDGVDATVH</sequence>
<accession>A0ACB7TG04</accession>
<gene>
    <name evidence="1" type="ORF">HPB50_011623</name>
</gene>